<keyword evidence="2" id="KW-1185">Reference proteome</keyword>
<sequence length="86" mass="9958">MLMLIKVNTVVKQLWAEEQLSRHRNYFLSAVRAVIQPVGRARRAILRKGWPAMPNEARLGLYTPKPKEFKVLPSPRQNLAPEDRLP</sequence>
<dbReference type="AlphaFoldDB" id="A0A4C1T4V0"/>
<organism evidence="1 2">
    <name type="scientific">Eumeta variegata</name>
    <name type="common">Bagworm moth</name>
    <name type="synonym">Eumeta japonica</name>
    <dbReference type="NCBI Taxonomy" id="151549"/>
    <lineage>
        <taxon>Eukaryota</taxon>
        <taxon>Metazoa</taxon>
        <taxon>Ecdysozoa</taxon>
        <taxon>Arthropoda</taxon>
        <taxon>Hexapoda</taxon>
        <taxon>Insecta</taxon>
        <taxon>Pterygota</taxon>
        <taxon>Neoptera</taxon>
        <taxon>Endopterygota</taxon>
        <taxon>Lepidoptera</taxon>
        <taxon>Glossata</taxon>
        <taxon>Ditrysia</taxon>
        <taxon>Tineoidea</taxon>
        <taxon>Psychidae</taxon>
        <taxon>Oiketicinae</taxon>
        <taxon>Eumeta</taxon>
    </lineage>
</organism>
<comment type="caution">
    <text evidence="1">The sequence shown here is derived from an EMBL/GenBank/DDBJ whole genome shotgun (WGS) entry which is preliminary data.</text>
</comment>
<reference evidence="1 2" key="1">
    <citation type="journal article" date="2019" name="Commun. Biol.">
        <title>The bagworm genome reveals a unique fibroin gene that provides high tensile strength.</title>
        <authorList>
            <person name="Kono N."/>
            <person name="Nakamura H."/>
            <person name="Ohtoshi R."/>
            <person name="Tomita M."/>
            <person name="Numata K."/>
            <person name="Arakawa K."/>
        </authorList>
    </citation>
    <scope>NUCLEOTIDE SEQUENCE [LARGE SCALE GENOMIC DNA]</scope>
</reference>
<evidence type="ECO:0000313" key="1">
    <source>
        <dbReference type="EMBL" id="GBP08281.1"/>
    </source>
</evidence>
<protein>
    <submittedName>
        <fullName evidence="1">Uncharacterized protein</fullName>
    </submittedName>
</protein>
<dbReference type="EMBL" id="BGZK01004315">
    <property type="protein sequence ID" value="GBP08281.1"/>
    <property type="molecule type" value="Genomic_DNA"/>
</dbReference>
<name>A0A4C1T4V0_EUMVA</name>
<gene>
    <name evidence="1" type="ORF">EVAR_67974_1</name>
</gene>
<dbReference type="Proteomes" id="UP000299102">
    <property type="component" value="Unassembled WGS sequence"/>
</dbReference>
<proteinExistence type="predicted"/>
<accession>A0A4C1T4V0</accession>
<evidence type="ECO:0000313" key="2">
    <source>
        <dbReference type="Proteomes" id="UP000299102"/>
    </source>
</evidence>